<accession>A0A1F5HJ48</accession>
<protein>
    <recommendedName>
        <fullName evidence="3">GlcNAc-PI de-N-acetylase</fullName>
    </recommendedName>
</protein>
<evidence type="ECO:0000313" key="2">
    <source>
        <dbReference type="Proteomes" id="UP000176780"/>
    </source>
</evidence>
<dbReference type="STRING" id="1797727.A3B51_00900"/>
<dbReference type="Pfam" id="PF02585">
    <property type="entry name" value="PIG-L"/>
    <property type="match status" value="1"/>
</dbReference>
<sequence>MTPSKKRNSIVAVFAHPDDEAFGPAGTIAKFSQTHDVYVLCATRGEAGGNHKRLAEIRSYELLKSAKILGVRGVYFLGFVDGTLSNSLYHRLASKIEQKLKLFKPQTLITFEPRGVSGHIDHVAVSMVTTYVFYKLPFVKTLLYYCITARSRKIIKDYFIYFPPGYKRSEIDKVVDISDIWEKKVAAMACHKSQIKDARRIIERLESFPKEEYFLTVTKK</sequence>
<evidence type="ECO:0000313" key="1">
    <source>
        <dbReference type="EMBL" id="OGE04160.1"/>
    </source>
</evidence>
<dbReference type="SUPFAM" id="SSF102588">
    <property type="entry name" value="LmbE-like"/>
    <property type="match status" value="1"/>
</dbReference>
<proteinExistence type="predicted"/>
<dbReference type="InterPro" id="IPR024078">
    <property type="entry name" value="LmbE-like_dom_sf"/>
</dbReference>
<dbReference type="EMBL" id="MFBQ01000033">
    <property type="protein sequence ID" value="OGE04160.1"/>
    <property type="molecule type" value="Genomic_DNA"/>
</dbReference>
<dbReference type="PANTHER" id="PTHR12993:SF11">
    <property type="entry name" value="N-ACETYLGLUCOSAMINYL-PHOSPHATIDYLINOSITOL DE-N-ACETYLASE"/>
    <property type="match status" value="1"/>
</dbReference>
<dbReference type="Gene3D" id="3.40.50.10320">
    <property type="entry name" value="LmbE-like"/>
    <property type="match status" value="1"/>
</dbReference>
<gene>
    <name evidence="1" type="ORF">A3B51_00900</name>
</gene>
<dbReference type="InterPro" id="IPR003737">
    <property type="entry name" value="GlcNAc_PI_deacetylase-related"/>
</dbReference>
<dbReference type="Proteomes" id="UP000176780">
    <property type="component" value="Unassembled WGS sequence"/>
</dbReference>
<reference evidence="1 2" key="1">
    <citation type="journal article" date="2016" name="Nat. Commun.">
        <title>Thousands of microbial genomes shed light on interconnected biogeochemical processes in an aquifer system.</title>
        <authorList>
            <person name="Anantharaman K."/>
            <person name="Brown C.T."/>
            <person name="Hug L.A."/>
            <person name="Sharon I."/>
            <person name="Castelle C.J."/>
            <person name="Probst A.J."/>
            <person name="Thomas B.C."/>
            <person name="Singh A."/>
            <person name="Wilkins M.J."/>
            <person name="Karaoz U."/>
            <person name="Brodie E.L."/>
            <person name="Williams K.H."/>
            <person name="Hubbard S.S."/>
            <person name="Banfield J.F."/>
        </authorList>
    </citation>
    <scope>NUCLEOTIDE SEQUENCE [LARGE SCALE GENOMIC DNA]</scope>
</reference>
<name>A0A1F5HJ48_9BACT</name>
<evidence type="ECO:0008006" key="3">
    <source>
        <dbReference type="Google" id="ProtNLM"/>
    </source>
</evidence>
<organism evidence="1 2">
    <name type="scientific">Candidatus Curtissbacteria bacterium RIFCSPLOWO2_01_FULL_41_18</name>
    <dbReference type="NCBI Taxonomy" id="1797727"/>
    <lineage>
        <taxon>Bacteria</taxon>
        <taxon>Candidatus Curtissiibacteriota</taxon>
    </lineage>
</organism>
<dbReference type="PANTHER" id="PTHR12993">
    <property type="entry name" value="N-ACETYLGLUCOSAMINYL-PHOSPHATIDYLINOSITOL DE-N-ACETYLASE-RELATED"/>
    <property type="match status" value="1"/>
</dbReference>
<dbReference type="GO" id="GO:0016811">
    <property type="term" value="F:hydrolase activity, acting on carbon-nitrogen (but not peptide) bonds, in linear amides"/>
    <property type="evidence" value="ECO:0007669"/>
    <property type="project" value="TreeGrafter"/>
</dbReference>
<comment type="caution">
    <text evidence="1">The sequence shown here is derived from an EMBL/GenBank/DDBJ whole genome shotgun (WGS) entry which is preliminary data.</text>
</comment>
<dbReference type="AlphaFoldDB" id="A0A1F5HJ48"/>